<dbReference type="CDD" id="cd09881">
    <property type="entry name" value="PIN_VapC4-5_FitB-like"/>
    <property type="match status" value="1"/>
</dbReference>
<dbReference type="GO" id="GO:0004518">
    <property type="term" value="F:nuclease activity"/>
    <property type="evidence" value="ECO:0007669"/>
    <property type="project" value="UniProtKB-KW"/>
</dbReference>
<comment type="caution">
    <text evidence="9">The sequence shown here is derived from an EMBL/GenBank/DDBJ whole genome shotgun (WGS) entry which is preliminary data.</text>
</comment>
<comment type="cofactor">
    <cofactor evidence="1">
        <name>Mg(2+)</name>
        <dbReference type="ChEBI" id="CHEBI:18420"/>
    </cofactor>
</comment>
<evidence type="ECO:0000313" key="9">
    <source>
        <dbReference type="EMBL" id="MBK1704180.1"/>
    </source>
</evidence>
<dbReference type="PANTHER" id="PTHR33653:SF1">
    <property type="entry name" value="RIBONUCLEASE VAPC2"/>
    <property type="match status" value="1"/>
</dbReference>
<comment type="similarity">
    <text evidence="7">Belongs to the PINc/VapC protein family.</text>
</comment>
<organism evidence="9 10">
    <name type="scientific">Halochromatium glycolicum</name>
    <dbReference type="NCBI Taxonomy" id="85075"/>
    <lineage>
        <taxon>Bacteria</taxon>
        <taxon>Pseudomonadati</taxon>
        <taxon>Pseudomonadota</taxon>
        <taxon>Gammaproteobacteria</taxon>
        <taxon>Chromatiales</taxon>
        <taxon>Chromatiaceae</taxon>
        <taxon>Halochromatium</taxon>
    </lineage>
</organism>
<evidence type="ECO:0000256" key="1">
    <source>
        <dbReference type="ARBA" id="ARBA00001946"/>
    </source>
</evidence>
<evidence type="ECO:0000256" key="6">
    <source>
        <dbReference type="ARBA" id="ARBA00022842"/>
    </source>
</evidence>
<keyword evidence="6" id="KW-0460">Magnesium</keyword>
<name>A0AAJ0X9K8_9GAMM</name>
<keyword evidence="2" id="KW-1277">Toxin-antitoxin system</keyword>
<dbReference type="SUPFAM" id="SSF88723">
    <property type="entry name" value="PIN domain-like"/>
    <property type="match status" value="1"/>
</dbReference>
<keyword evidence="4" id="KW-0479">Metal-binding</keyword>
<dbReference type="GO" id="GO:0016787">
    <property type="term" value="F:hydrolase activity"/>
    <property type="evidence" value="ECO:0007669"/>
    <property type="project" value="UniProtKB-KW"/>
</dbReference>
<dbReference type="GO" id="GO:0046872">
    <property type="term" value="F:metal ion binding"/>
    <property type="evidence" value="ECO:0007669"/>
    <property type="project" value="UniProtKB-KW"/>
</dbReference>
<proteinExistence type="inferred from homology"/>
<evidence type="ECO:0000256" key="2">
    <source>
        <dbReference type="ARBA" id="ARBA00022649"/>
    </source>
</evidence>
<evidence type="ECO:0000256" key="4">
    <source>
        <dbReference type="ARBA" id="ARBA00022723"/>
    </source>
</evidence>
<evidence type="ECO:0000313" key="10">
    <source>
        <dbReference type="Proteomes" id="UP001296776"/>
    </source>
</evidence>
<dbReference type="Pfam" id="PF01850">
    <property type="entry name" value="PIN"/>
    <property type="match status" value="1"/>
</dbReference>
<dbReference type="EMBL" id="NRSJ01000007">
    <property type="protein sequence ID" value="MBK1704180.1"/>
    <property type="molecule type" value="Genomic_DNA"/>
</dbReference>
<keyword evidence="5" id="KW-0378">Hydrolase</keyword>
<dbReference type="AlphaFoldDB" id="A0AAJ0X9K8"/>
<dbReference type="PANTHER" id="PTHR33653">
    <property type="entry name" value="RIBONUCLEASE VAPC2"/>
    <property type="match status" value="1"/>
</dbReference>
<reference evidence="9" key="2">
    <citation type="journal article" date="2020" name="Microorganisms">
        <title>Osmotic Adaptation and Compatible Solute Biosynthesis of Phototrophic Bacteria as Revealed from Genome Analyses.</title>
        <authorList>
            <person name="Imhoff J.F."/>
            <person name="Rahn T."/>
            <person name="Kunzel S."/>
            <person name="Keller A."/>
            <person name="Neulinger S.C."/>
        </authorList>
    </citation>
    <scope>NUCLEOTIDE SEQUENCE</scope>
    <source>
        <strain evidence="9">DSM 11080</strain>
    </source>
</reference>
<dbReference type="RefSeq" id="WP_200345351.1">
    <property type="nucleotide sequence ID" value="NZ_NRSJ01000007.1"/>
</dbReference>
<evidence type="ECO:0000256" key="7">
    <source>
        <dbReference type="ARBA" id="ARBA00038093"/>
    </source>
</evidence>
<dbReference type="InterPro" id="IPR050556">
    <property type="entry name" value="Type_II_TA_system_RNase"/>
</dbReference>
<evidence type="ECO:0000256" key="5">
    <source>
        <dbReference type="ARBA" id="ARBA00022801"/>
    </source>
</evidence>
<protein>
    <recommendedName>
        <fullName evidence="8">PIN domain-containing protein</fullName>
    </recommendedName>
</protein>
<reference evidence="9" key="1">
    <citation type="submission" date="2017-08" db="EMBL/GenBank/DDBJ databases">
        <authorList>
            <person name="Imhoff J.F."/>
            <person name="Rahn T."/>
            <person name="Kuenzel S."/>
            <person name="Neulinger S.C."/>
        </authorList>
    </citation>
    <scope>NUCLEOTIDE SEQUENCE</scope>
    <source>
        <strain evidence="9">DSM 11080</strain>
    </source>
</reference>
<gene>
    <name evidence="9" type="ORF">CKO40_06360</name>
</gene>
<feature type="domain" description="PIN" evidence="8">
    <location>
        <begin position="4"/>
        <end position="109"/>
    </location>
</feature>
<evidence type="ECO:0000259" key="8">
    <source>
        <dbReference type="Pfam" id="PF01850"/>
    </source>
</evidence>
<dbReference type="InterPro" id="IPR002716">
    <property type="entry name" value="PIN_dom"/>
</dbReference>
<dbReference type="InterPro" id="IPR029060">
    <property type="entry name" value="PIN-like_dom_sf"/>
</dbReference>
<keyword evidence="10" id="KW-1185">Reference proteome</keyword>
<accession>A0AAJ0X9K8</accession>
<keyword evidence="3" id="KW-0540">Nuclease</keyword>
<dbReference type="Gene3D" id="3.40.50.1010">
    <property type="entry name" value="5'-nuclease"/>
    <property type="match status" value="1"/>
</dbReference>
<dbReference type="Proteomes" id="UP001296776">
    <property type="component" value="Unassembled WGS sequence"/>
</dbReference>
<sequence>MIHFDTNALMALPHWAEQGHPVIEGIAAGQPAAVCSLVWYEFLIGPVDESEIRLAQAFLRGAIVPIDRDDARLAADLYNTAGCKRRLKTDALIAACAIRAGASLLTLNQGDFLPFQAMGLRLAPIAGD</sequence>
<evidence type="ECO:0000256" key="3">
    <source>
        <dbReference type="ARBA" id="ARBA00022722"/>
    </source>
</evidence>